<evidence type="ECO:0000313" key="1">
    <source>
        <dbReference type="EMBL" id="ARW58725.1"/>
    </source>
</evidence>
<keyword evidence="2" id="KW-1185">Reference proteome</keyword>
<evidence type="ECO:0000313" key="2">
    <source>
        <dbReference type="Proteomes" id="UP000240568"/>
    </source>
</evidence>
<sequence length="193" mass="20713">MFISKALQNMRGDPLGSAVNTTEGVFMPRYVSAYTDATDTGFGVPYSTEYQAAIVFSNGDAIPDSVWNTVVGAPFSIDTLRAFLAANFPTCVMTPTQFSTGLLRQTNRGGGERVFEFIDNSLGSLPVNLVPFNRMYIMMHNSTIAPTVSAARICSCIELTIEDLQKMGAPIVIAGDGSATLTSLTVLNNIVYS</sequence>
<organism evidence="1 2">
    <name type="scientific">Erwinia phage vB_EamM_Y3</name>
    <dbReference type="NCBI Taxonomy" id="1983553"/>
    <lineage>
        <taxon>Viruses</taxon>
        <taxon>Duplodnaviria</taxon>
        <taxon>Heunggongvirae</taxon>
        <taxon>Uroviricota</taxon>
        <taxon>Caudoviricetes</taxon>
        <taxon>Sasquatchvirus</taxon>
        <taxon>Sasquatchvirus Y3</taxon>
    </lineage>
</organism>
<dbReference type="EMBL" id="KY984068">
    <property type="protein sequence ID" value="ARW58725.1"/>
    <property type="molecule type" value="Genomic_DNA"/>
</dbReference>
<gene>
    <name evidence="1" type="ORF">Y3_085</name>
</gene>
<name>A0A2H4IB00_9CAUD</name>
<protein>
    <submittedName>
        <fullName evidence="1">Uncharacterized protein</fullName>
    </submittedName>
</protein>
<proteinExistence type="predicted"/>
<accession>A0A2H4IB00</accession>
<dbReference type="Proteomes" id="UP000240568">
    <property type="component" value="Segment"/>
</dbReference>
<reference evidence="1 2" key="1">
    <citation type="submission" date="2017-04" db="EMBL/GenBank/DDBJ databases">
        <authorList>
            <person name="Afonso C.L."/>
            <person name="Miller P.J."/>
            <person name="Scott M.A."/>
            <person name="Spackman E."/>
            <person name="Goraichik I."/>
            <person name="Dimitrov K.M."/>
            <person name="Suarez D.L."/>
            <person name="Swayne D.E."/>
        </authorList>
    </citation>
    <scope>NUCLEOTIDE SEQUENCE [LARGE SCALE GENOMIC DNA]</scope>
</reference>